<proteinExistence type="predicted"/>
<dbReference type="InterPro" id="IPR006379">
    <property type="entry name" value="HAD-SF_hydro_IIB"/>
</dbReference>
<organism evidence="1 2">
    <name type="scientific">Marinomonas sargassi</name>
    <dbReference type="NCBI Taxonomy" id="2984494"/>
    <lineage>
        <taxon>Bacteria</taxon>
        <taxon>Pseudomonadati</taxon>
        <taxon>Pseudomonadota</taxon>
        <taxon>Gammaproteobacteria</taxon>
        <taxon>Oceanospirillales</taxon>
        <taxon>Oceanospirillaceae</taxon>
        <taxon>Marinomonas</taxon>
    </lineage>
</organism>
<keyword evidence="1" id="KW-0378">Hydrolase</keyword>
<dbReference type="CDD" id="cd01427">
    <property type="entry name" value="HAD_like"/>
    <property type="match status" value="1"/>
</dbReference>
<comment type="caution">
    <text evidence="1">The sequence shown here is derived from an EMBL/GenBank/DDBJ whole genome shotgun (WGS) entry which is preliminary data.</text>
</comment>
<evidence type="ECO:0000313" key="2">
    <source>
        <dbReference type="Proteomes" id="UP001209713"/>
    </source>
</evidence>
<dbReference type="SUPFAM" id="SSF56784">
    <property type="entry name" value="HAD-like"/>
    <property type="match status" value="1"/>
</dbReference>
<reference evidence="1 2" key="1">
    <citation type="submission" date="2022-10" db="EMBL/GenBank/DDBJ databases">
        <title>Marinomonas transparenta sp. nov. and Marinomonas sargassi sp. nov., isolated from marine alga (Sargassum natans (L.) Gaillon).</title>
        <authorList>
            <person name="Wang Y."/>
        </authorList>
    </citation>
    <scope>NUCLEOTIDE SEQUENCE [LARGE SCALE GENOMIC DNA]</scope>
    <source>
        <strain evidence="1 2">C2222</strain>
    </source>
</reference>
<keyword evidence="2" id="KW-1185">Reference proteome</keyword>
<dbReference type="Gene3D" id="3.90.1070.10">
    <property type="match status" value="1"/>
</dbReference>
<name>A0ABT2YPE6_9GAMM</name>
<dbReference type="NCBIfam" id="TIGR01484">
    <property type="entry name" value="HAD-SF-IIB"/>
    <property type="match status" value="1"/>
</dbReference>
<protein>
    <submittedName>
        <fullName evidence="1">HAD-IIB family hydrolase</fullName>
    </submittedName>
</protein>
<dbReference type="RefSeq" id="WP_263529136.1">
    <property type="nucleotide sequence ID" value="NZ_JAOVZB010000001.1"/>
</dbReference>
<dbReference type="EMBL" id="JAOVZB010000001">
    <property type="protein sequence ID" value="MCV2401763.1"/>
    <property type="molecule type" value="Genomic_DNA"/>
</dbReference>
<gene>
    <name evidence="1" type="ORF">OFY17_02585</name>
</gene>
<dbReference type="Proteomes" id="UP001209713">
    <property type="component" value="Unassembled WGS sequence"/>
</dbReference>
<evidence type="ECO:0000313" key="1">
    <source>
        <dbReference type="EMBL" id="MCV2401763.1"/>
    </source>
</evidence>
<dbReference type="InterPro" id="IPR023214">
    <property type="entry name" value="HAD_sf"/>
</dbReference>
<dbReference type="Gene3D" id="3.40.50.1000">
    <property type="entry name" value="HAD superfamily/HAD-like"/>
    <property type="match status" value="1"/>
</dbReference>
<dbReference type="GO" id="GO:0016787">
    <property type="term" value="F:hydrolase activity"/>
    <property type="evidence" value="ECO:0007669"/>
    <property type="project" value="UniProtKB-KW"/>
</dbReference>
<accession>A0ABT2YPE6</accession>
<dbReference type="InterPro" id="IPR036412">
    <property type="entry name" value="HAD-like_sf"/>
</dbReference>
<sequence>MVRLQDISNLTPEICQNIDFILTDFDDTLTWQGLLPIAAHQALSDLAELGIKVIPVTGGCAGWSDMMARVLPVEVVITEGGACFIHKAPDSRLTYQFWENESDMRAQQARLLAQVSPILERFPQLTLARDQSYRLTDVAIDYAQDVSPPALQEKEACLTELLRLGLNAKASSIHINICSEGYDKFAMAQRVLNQKYGLSDQEQKTNVLYVGDAPNDESMFAQFPLSVGVANIVEHLPKMQYLPSYQTNQPGGLGFAELVNHLLSKRSPAKH</sequence>